<name>A0A316VC47_9BASI</name>
<feature type="transmembrane region" description="Helical" evidence="2">
    <location>
        <begin position="381"/>
        <end position="403"/>
    </location>
</feature>
<dbReference type="EMBL" id="KZ819604">
    <property type="protein sequence ID" value="PWN33551.1"/>
    <property type="molecule type" value="Genomic_DNA"/>
</dbReference>
<evidence type="ECO:0000313" key="3">
    <source>
        <dbReference type="EMBL" id="PWN33551.1"/>
    </source>
</evidence>
<dbReference type="GeneID" id="37022766"/>
<feature type="compositionally biased region" description="Basic and acidic residues" evidence="1">
    <location>
        <begin position="99"/>
        <end position="108"/>
    </location>
</feature>
<reference evidence="3 4" key="1">
    <citation type="journal article" date="2018" name="Mol. Biol. Evol.">
        <title>Broad Genomic Sampling Reveals a Smut Pathogenic Ancestry of the Fungal Clade Ustilaginomycotina.</title>
        <authorList>
            <person name="Kijpornyongpan T."/>
            <person name="Mondo S.J."/>
            <person name="Barry K."/>
            <person name="Sandor L."/>
            <person name="Lee J."/>
            <person name="Lipzen A."/>
            <person name="Pangilinan J."/>
            <person name="LaButti K."/>
            <person name="Hainaut M."/>
            <person name="Henrissat B."/>
            <person name="Grigoriev I.V."/>
            <person name="Spatafora J.W."/>
            <person name="Aime M.C."/>
        </authorList>
    </citation>
    <scope>NUCLEOTIDE SEQUENCE [LARGE SCALE GENOMIC DNA]</scope>
    <source>
        <strain evidence="3 4">MCA 3882</strain>
    </source>
</reference>
<feature type="compositionally biased region" description="Basic residues" evidence="1">
    <location>
        <begin position="240"/>
        <end position="252"/>
    </location>
</feature>
<accession>A0A316VC47</accession>
<feature type="compositionally biased region" description="Basic and acidic residues" evidence="1">
    <location>
        <begin position="35"/>
        <end position="57"/>
    </location>
</feature>
<evidence type="ECO:0000256" key="2">
    <source>
        <dbReference type="SAM" id="Phobius"/>
    </source>
</evidence>
<dbReference type="InParanoid" id="A0A316VC47"/>
<dbReference type="RefSeq" id="XP_025353853.1">
    <property type="nucleotide sequence ID" value="XM_025500985.1"/>
</dbReference>
<feature type="region of interest" description="Disordered" evidence="1">
    <location>
        <begin position="202"/>
        <end position="252"/>
    </location>
</feature>
<sequence>MFVYLAKSVDNTAIDRPKFDFDLNEPASSAESEPEDSRSSEKHKNGEVEQGLGHDKLPLQWNREYAKQRSNRKPISDIGRLTNVHSEQIKVRPKRKRDYSHLPEEQKERYRKQKREAYAAKSKKERAAIGKKNFKNFQDRLARMTPEQRKAHDVKQLQWEQNYLARRRTLWRIRWHKKKANVKKGKAVSDSSKASKMQFAWDLNKSPPPEEDSDQGEPSQLGNLAHSPAPSLRPASLGITRRRRSDFARKKRKNFGNIPNIEKGEECIHSPYCEHWKTLTKPQKHVISNRIYRENNPYVKEKAKKQKKEKYKRYTKAERQAMSQISKARRKNRLAAMDDQERLEYNERRNKWQREFYMKKKLSISYALYIMEDEHYHQFVVFMRLFVVTTSVIVLLLIVPCFASAIKADIDLSEEQRNVIATMPDR</sequence>
<proteinExistence type="predicted"/>
<dbReference type="AlphaFoldDB" id="A0A316VC47"/>
<protein>
    <submittedName>
        <fullName evidence="3">Uncharacterized protein</fullName>
    </submittedName>
</protein>
<evidence type="ECO:0000313" key="4">
    <source>
        <dbReference type="Proteomes" id="UP000245771"/>
    </source>
</evidence>
<keyword evidence="2" id="KW-0472">Membrane</keyword>
<gene>
    <name evidence="3" type="ORF">FA14DRAFT_180197</name>
</gene>
<keyword evidence="2" id="KW-1133">Transmembrane helix</keyword>
<evidence type="ECO:0000256" key="1">
    <source>
        <dbReference type="SAM" id="MobiDB-lite"/>
    </source>
</evidence>
<keyword evidence="4" id="KW-1185">Reference proteome</keyword>
<organism evidence="3 4">
    <name type="scientific">Meira miltonrushii</name>
    <dbReference type="NCBI Taxonomy" id="1280837"/>
    <lineage>
        <taxon>Eukaryota</taxon>
        <taxon>Fungi</taxon>
        <taxon>Dikarya</taxon>
        <taxon>Basidiomycota</taxon>
        <taxon>Ustilaginomycotina</taxon>
        <taxon>Exobasidiomycetes</taxon>
        <taxon>Exobasidiales</taxon>
        <taxon>Brachybasidiaceae</taxon>
        <taxon>Meira</taxon>
    </lineage>
</organism>
<feature type="region of interest" description="Disordered" evidence="1">
    <location>
        <begin position="15"/>
        <end position="112"/>
    </location>
</feature>
<keyword evidence="2" id="KW-0812">Transmembrane</keyword>
<dbReference type="Proteomes" id="UP000245771">
    <property type="component" value="Unassembled WGS sequence"/>
</dbReference>